<dbReference type="Gene3D" id="3.40.50.300">
    <property type="entry name" value="P-loop containing nucleotide triphosphate hydrolases"/>
    <property type="match status" value="1"/>
</dbReference>
<evidence type="ECO:0000259" key="3">
    <source>
        <dbReference type="Pfam" id="PF19568"/>
    </source>
</evidence>
<evidence type="ECO:0000313" key="5">
    <source>
        <dbReference type="Proteomes" id="UP001477672"/>
    </source>
</evidence>
<organism evidence="4 5">
    <name type="scientific">Ruthenibacterium intestinale</name>
    <dbReference type="NCBI Taxonomy" id="3133163"/>
    <lineage>
        <taxon>Bacteria</taxon>
        <taxon>Bacillati</taxon>
        <taxon>Bacillota</taxon>
        <taxon>Clostridia</taxon>
        <taxon>Eubacteriales</taxon>
        <taxon>Oscillospiraceae</taxon>
        <taxon>Ruthenibacterium</taxon>
    </lineage>
</organism>
<evidence type="ECO:0000313" key="4">
    <source>
        <dbReference type="EMBL" id="MEQ2520725.1"/>
    </source>
</evidence>
<keyword evidence="2" id="KW-0067">ATP-binding</keyword>
<sequence>MDAYYDVIRWLPPELSAPMQRLEEEKAQTVTEVRLRSNRPLCCIGAGRTDILFSSRGPMTASTQDSWTLSHEMINRCFLALCRYSVHSQARALENGYLTLPGGHRVGVGGSAFYPEPGRLTVQNITSLNIRIARKEVLRLSPQFCRALRDMKSGMIVAGEPGSGKTTLLRAAVQVLSDVNWQTAVVDERGELFPVGSTGFAFLPPGRCDVLSGYPKHIGMQHALRGLGPDVIVCDEVGDLNDVTAIEQAANAGVRLLASIHAKDMIGLMRRPQYQALLKTGAFDSVVFLEGHLAPGRIREVCNVSSGI</sequence>
<evidence type="ECO:0000256" key="1">
    <source>
        <dbReference type="ARBA" id="ARBA00022741"/>
    </source>
</evidence>
<dbReference type="Proteomes" id="UP001477672">
    <property type="component" value="Unassembled WGS sequence"/>
</dbReference>
<gene>
    <name evidence="4" type="ORF">WMO24_09830</name>
</gene>
<proteinExistence type="predicted"/>
<evidence type="ECO:0000256" key="2">
    <source>
        <dbReference type="ARBA" id="ARBA00022840"/>
    </source>
</evidence>
<accession>A0ABV1GFY8</accession>
<keyword evidence="1" id="KW-0547">Nucleotide-binding</keyword>
<dbReference type="InterPro" id="IPR027417">
    <property type="entry name" value="P-loop_NTPase"/>
</dbReference>
<dbReference type="Pfam" id="PF19568">
    <property type="entry name" value="Spore_III_AA"/>
    <property type="match status" value="1"/>
</dbReference>
<keyword evidence="5" id="KW-1185">Reference proteome</keyword>
<reference evidence="4 5" key="1">
    <citation type="submission" date="2024-03" db="EMBL/GenBank/DDBJ databases">
        <title>Human intestinal bacterial collection.</title>
        <authorList>
            <person name="Pauvert C."/>
            <person name="Hitch T.C.A."/>
            <person name="Clavel T."/>
        </authorList>
    </citation>
    <scope>NUCLEOTIDE SEQUENCE [LARGE SCALE GENOMIC DNA]</scope>
    <source>
        <strain evidence="4 5">CLA-JM-H11</strain>
    </source>
</reference>
<feature type="domain" description="Stage III sporulation protein AA AAA+ ATPase" evidence="3">
    <location>
        <begin position="25"/>
        <end position="303"/>
    </location>
</feature>
<comment type="caution">
    <text evidence="4">The sequence shown here is derived from an EMBL/GenBank/DDBJ whole genome shotgun (WGS) entry which is preliminary data.</text>
</comment>
<dbReference type="PANTHER" id="PTHR20953">
    <property type="entry name" value="KINASE-RELATED"/>
    <property type="match status" value="1"/>
</dbReference>
<name>A0ABV1GFY8_9FIRM</name>
<dbReference type="EMBL" id="JBBMFA010000095">
    <property type="protein sequence ID" value="MEQ2520725.1"/>
    <property type="molecule type" value="Genomic_DNA"/>
</dbReference>
<dbReference type="PANTHER" id="PTHR20953:SF3">
    <property type="entry name" value="P-LOOP CONTAINING NUCLEOSIDE TRIPHOSPHATE HYDROLASES SUPERFAMILY PROTEIN"/>
    <property type="match status" value="1"/>
</dbReference>
<protein>
    <submittedName>
        <fullName evidence="4">ATPase, T2SS/T4P/T4SS family</fullName>
    </submittedName>
</protein>
<dbReference type="InterPro" id="IPR045735">
    <property type="entry name" value="Spore_III_AA_AAA+_ATPase"/>
</dbReference>
<dbReference type="SUPFAM" id="SSF52540">
    <property type="entry name" value="P-loop containing nucleoside triphosphate hydrolases"/>
    <property type="match status" value="1"/>
</dbReference>